<dbReference type="RefSeq" id="WP_048175403.1">
    <property type="nucleotide sequence ID" value="NZ_QREL01000001.1"/>
</dbReference>
<sequence length="233" mass="25705">MKGRIILVIGTIFLFAFLSGLLGYVTMGGPDLETAYHEGNVEITQKSSAGEVPHTIEVKNPGQRPVRVKTGTILRSETSGDLVTAEDAEVAPESSAEVLAYSLEPERRTMKGFDLEPAGTVPSLMQDVISSSNPENPQEAFRTQLMIWVLARGDDLNIYRGEVYATVKGRDMRFYQLRDNITAVKSELASEYGLTEDQLNEVNLNSSLLNRSQSPFKIFSMLEGLKNRFGAIP</sequence>
<comment type="caution">
    <text evidence="1">The sequence shown here is derived from an EMBL/GenBank/DDBJ whole genome shotgun (WGS) entry which is preliminary data.</text>
</comment>
<organism evidence="1 2">
    <name type="scientific">Methanothermobacter defluvii</name>
    <dbReference type="NCBI Taxonomy" id="49339"/>
    <lineage>
        <taxon>Archaea</taxon>
        <taxon>Methanobacteriati</taxon>
        <taxon>Methanobacteriota</taxon>
        <taxon>Methanomada group</taxon>
        <taxon>Methanobacteria</taxon>
        <taxon>Methanobacteriales</taxon>
        <taxon>Methanobacteriaceae</taxon>
        <taxon>Methanothermobacter</taxon>
    </lineage>
</organism>
<evidence type="ECO:0000313" key="2">
    <source>
        <dbReference type="Proteomes" id="UP000256864"/>
    </source>
</evidence>
<protein>
    <submittedName>
        <fullName evidence="1">Uncharacterized protein</fullName>
    </submittedName>
</protein>
<reference evidence="1 2" key="1">
    <citation type="submission" date="2018-07" db="EMBL/GenBank/DDBJ databases">
        <title>Genomic Encyclopedia of Type Strains, Phase IV (KMG-IV): sequencing the most valuable type-strain genomes for metagenomic binning, comparative biology and taxonomic classification.</title>
        <authorList>
            <person name="Goeker M."/>
        </authorList>
    </citation>
    <scope>NUCLEOTIDE SEQUENCE [LARGE SCALE GENOMIC DNA]</scope>
    <source>
        <strain evidence="1 2">DSM 7466</strain>
    </source>
</reference>
<dbReference type="Proteomes" id="UP000256864">
    <property type="component" value="Unassembled WGS sequence"/>
</dbReference>
<dbReference type="AlphaFoldDB" id="A0A371NE17"/>
<evidence type="ECO:0000313" key="1">
    <source>
        <dbReference type="EMBL" id="REE28741.1"/>
    </source>
</evidence>
<dbReference type="EMBL" id="QREL01000001">
    <property type="protein sequence ID" value="REE28741.1"/>
    <property type="molecule type" value="Genomic_DNA"/>
</dbReference>
<accession>A0A371NE17</accession>
<name>A0A371NE17_9EURY</name>
<gene>
    <name evidence="1" type="ORF">C7452_0762</name>
</gene>
<keyword evidence="2" id="KW-1185">Reference proteome</keyword>
<proteinExistence type="predicted"/>
<dbReference type="GeneID" id="24853749"/>